<name>A0ABS7YWY2_9FIRM</name>
<proteinExistence type="predicted"/>
<dbReference type="PROSITE" id="PS51257">
    <property type="entry name" value="PROKAR_LIPOPROTEIN"/>
    <property type="match status" value="1"/>
</dbReference>
<feature type="signal peptide" evidence="1">
    <location>
        <begin position="1"/>
        <end position="18"/>
    </location>
</feature>
<keyword evidence="1" id="KW-0732">Signal</keyword>
<evidence type="ECO:0008006" key="4">
    <source>
        <dbReference type="Google" id="ProtNLM"/>
    </source>
</evidence>
<reference evidence="3" key="1">
    <citation type="submission" date="2023-07" db="EMBL/GenBank/DDBJ databases">
        <title>FDA dAtabase for Regulatory Grade micrObial Sequences (FDA-ARGOS): Supporting development and validation of Infectious Disease Dx tests.</title>
        <authorList>
            <person name="Sproer C."/>
            <person name="Gronow S."/>
            <person name="Severitt S."/>
            <person name="Schroder I."/>
            <person name="Tallon L."/>
            <person name="Sadzewicz L."/>
            <person name="Zhao X."/>
            <person name="Boylan J."/>
            <person name="Ott S."/>
            <person name="Bowen H."/>
            <person name="Vavikolanu K."/>
            <person name="Hazen T."/>
            <person name="Aluvathingal J."/>
            <person name="Nadendla S."/>
            <person name="Lowell S."/>
            <person name="Myers T."/>
            <person name="Yan Y."/>
        </authorList>
    </citation>
    <scope>NUCLEOTIDE SEQUENCE [LARGE SCALE GENOMIC DNA]</scope>
    <source>
        <strain evidence="3">FDAARGOS_1538</strain>
    </source>
</reference>
<keyword evidence="3" id="KW-1185">Reference proteome</keyword>
<comment type="caution">
    <text evidence="2">The sequence shown here is derived from an EMBL/GenBank/DDBJ whole genome shotgun (WGS) entry which is preliminary data.</text>
</comment>
<dbReference type="RefSeq" id="WP_209772352.1">
    <property type="nucleotide sequence ID" value="NZ_JAGGLO010000001.1"/>
</dbReference>
<protein>
    <recommendedName>
        <fullName evidence="4">Lipoprotein</fullName>
    </recommendedName>
</protein>
<feature type="chain" id="PRO_5046348088" description="Lipoprotein" evidence="1">
    <location>
        <begin position="19"/>
        <end position="509"/>
    </location>
</feature>
<sequence length="509" mass="58106">MKKYFKSLVILFITVVFLAGCKGEQNSPDLEKENVGHENSVKEKAVKENVVKENINKEKTVSDDSNRENSKLSKSLKPVEGAKIGSLSSFVEDREVWNDLFDEKYIDSAKSYGFGIHVPRILLDSPDAKTANDEIDDLVKYIKNTYENNKDNMEGSDTGICAFFSVYQDEKILSVMIENYDIWNGGFTNYYVYNFSLPDGNFIDDDKLMENFGVDRDEILGIIENSLREDRDLFTKIYCRDVTDLSYTSNPSNLTGLILNDLWDNYDSKNHQIFIDEVGIPNFVFANYESADRRRAPLILKLRKDKFDDNPISDQYLRIARDLGIDPNDENNKAFIIYLGGAYDDQSLKDSLGKLQAYLDAFTYDFEEPNMLVAIKQSEGGDMPYLNGQECYLVIPKYKNASVSLKELEITEDDKLKEIENPYLDNNACSGTTFICQNISDIGPNGKITIRYRDDVLEFSPSISLKDGSLILPEGVTNAEKILDWDKLVQKVTYPYLIYERMKFIMGVG</sequence>
<evidence type="ECO:0000313" key="3">
    <source>
        <dbReference type="Proteomes" id="UP001198374"/>
    </source>
</evidence>
<dbReference type="EMBL" id="JAIWIY010000001">
    <property type="protein sequence ID" value="MCA2095458.1"/>
    <property type="molecule type" value="Genomic_DNA"/>
</dbReference>
<organism evidence="2 3">
    <name type="scientific">Anaerococcus degeneri</name>
    <dbReference type="NCBI Taxonomy" id="361500"/>
    <lineage>
        <taxon>Bacteria</taxon>
        <taxon>Bacillati</taxon>
        <taxon>Bacillota</taxon>
        <taxon>Tissierellia</taxon>
        <taxon>Tissierellales</taxon>
        <taxon>Peptoniphilaceae</taxon>
        <taxon>Anaerococcus</taxon>
    </lineage>
</organism>
<evidence type="ECO:0000313" key="2">
    <source>
        <dbReference type="EMBL" id="MCA2095458.1"/>
    </source>
</evidence>
<gene>
    <name evidence="2" type="ORF">LDJ82_00730</name>
</gene>
<dbReference type="Proteomes" id="UP001198374">
    <property type="component" value="Unassembled WGS sequence"/>
</dbReference>
<evidence type="ECO:0000256" key="1">
    <source>
        <dbReference type="SAM" id="SignalP"/>
    </source>
</evidence>
<accession>A0ABS7YWY2</accession>